<evidence type="ECO:0000259" key="2">
    <source>
        <dbReference type="PROSITE" id="PS50041"/>
    </source>
</evidence>
<protein>
    <submittedName>
        <fullName evidence="3">Lactadherin</fullName>
    </submittedName>
</protein>
<keyword evidence="4" id="KW-1185">Reference proteome</keyword>
<dbReference type="EMBL" id="NEDP02005089">
    <property type="protein sequence ID" value="OWF43492.1"/>
    <property type="molecule type" value="Genomic_DNA"/>
</dbReference>
<dbReference type="InterPro" id="IPR003609">
    <property type="entry name" value="Pan_app"/>
</dbReference>
<name>A0A210Q439_MIZYE</name>
<proteinExistence type="predicted"/>
<dbReference type="PANTHER" id="PTHR24543:SF291">
    <property type="entry name" value="SMOKE ALARM, ISOFORM D"/>
    <property type="match status" value="1"/>
</dbReference>
<dbReference type="CDD" id="cd00057">
    <property type="entry name" value="FA58C"/>
    <property type="match status" value="1"/>
</dbReference>
<comment type="caution">
    <text evidence="3">The sequence shown here is derived from an EMBL/GenBank/DDBJ whole genome shotgun (WGS) entry which is preliminary data.</text>
</comment>
<evidence type="ECO:0000313" key="3">
    <source>
        <dbReference type="EMBL" id="OWF43492.1"/>
    </source>
</evidence>
<dbReference type="Pfam" id="PF00024">
    <property type="entry name" value="PAN_1"/>
    <property type="match status" value="1"/>
</dbReference>
<gene>
    <name evidence="3" type="ORF">KP79_PYT04160</name>
</gene>
<feature type="domain" description="C-type lectin" evidence="2">
    <location>
        <begin position="307"/>
        <end position="410"/>
    </location>
</feature>
<dbReference type="PROSITE" id="PS50041">
    <property type="entry name" value="C_TYPE_LECTIN_2"/>
    <property type="match status" value="1"/>
</dbReference>
<dbReference type="SUPFAM" id="SSF49785">
    <property type="entry name" value="Galactose-binding domain-like"/>
    <property type="match status" value="1"/>
</dbReference>
<dbReference type="PANTHER" id="PTHR24543">
    <property type="entry name" value="MULTICOPPER OXIDASE-RELATED"/>
    <property type="match status" value="1"/>
</dbReference>
<dbReference type="Proteomes" id="UP000242188">
    <property type="component" value="Unassembled WGS sequence"/>
</dbReference>
<evidence type="ECO:0000259" key="1">
    <source>
        <dbReference type="PROSITE" id="PS50022"/>
    </source>
</evidence>
<organism evidence="3 4">
    <name type="scientific">Mizuhopecten yessoensis</name>
    <name type="common">Japanese scallop</name>
    <name type="synonym">Patinopecten yessoensis</name>
    <dbReference type="NCBI Taxonomy" id="6573"/>
    <lineage>
        <taxon>Eukaryota</taxon>
        <taxon>Metazoa</taxon>
        <taxon>Spiralia</taxon>
        <taxon>Lophotrochozoa</taxon>
        <taxon>Mollusca</taxon>
        <taxon>Bivalvia</taxon>
        <taxon>Autobranchia</taxon>
        <taxon>Pteriomorphia</taxon>
        <taxon>Pectinida</taxon>
        <taxon>Pectinoidea</taxon>
        <taxon>Pectinidae</taxon>
        <taxon>Mizuhopecten</taxon>
    </lineage>
</organism>
<dbReference type="Pfam" id="PF00059">
    <property type="entry name" value="Lectin_C"/>
    <property type="match status" value="1"/>
</dbReference>
<dbReference type="SUPFAM" id="SSF56436">
    <property type="entry name" value="C-type lectin-like"/>
    <property type="match status" value="1"/>
</dbReference>
<evidence type="ECO:0000313" key="4">
    <source>
        <dbReference type="Proteomes" id="UP000242188"/>
    </source>
</evidence>
<dbReference type="AlphaFoldDB" id="A0A210Q439"/>
<feature type="domain" description="F5/8 type C" evidence="1">
    <location>
        <begin position="13"/>
        <end position="179"/>
    </location>
</feature>
<accession>A0A210Q439</accession>
<dbReference type="Gene3D" id="3.10.100.10">
    <property type="entry name" value="Mannose-Binding Protein A, subunit A"/>
    <property type="match status" value="1"/>
</dbReference>
<dbReference type="InterPro" id="IPR016187">
    <property type="entry name" value="CTDL_fold"/>
</dbReference>
<sequence length="412" mass="45422">MDILEKFDITNVCLTLEYLVNGPNGVENSSMTSSSNFIMAGISKCPAFLGRLHMQPYFDQHGVEYNSWCAQGTTTNEFLQVQFASQKTVVAILTQGRVQSPNFPRFSFFTKSYIVRYSLDGMMWKDVMQNTAVKLFPGNLDRDTVKINYLPSSVDANFIRVMPQGFLITMCLRIDILGCDATNNKSVSHTTNGSQMSTGYNWGYAGTITGRFPPSEVTINVTTETRLMCLSLCSQTPACLSTSYDPASHYCIGYGRTTLMGIFKPSDPSVMSADDYVTLFFNYDYASAVGFTTMLASGVSVNIPGVRMSQQNAEKTCHFWNATLLNVVLSSQVSALQIIVAGNPSLATEPGLYVGGSKAGSRYVYQSGREVPSEHWHSVEPDLRFQCVILTTSGRLATRNCSDSLYFICSLL</sequence>
<dbReference type="CDD" id="cd00037">
    <property type="entry name" value="CLECT"/>
    <property type="match status" value="1"/>
</dbReference>
<dbReference type="PROSITE" id="PS50022">
    <property type="entry name" value="FA58C_3"/>
    <property type="match status" value="1"/>
</dbReference>
<reference evidence="3 4" key="1">
    <citation type="journal article" date="2017" name="Nat. Ecol. Evol.">
        <title>Scallop genome provides insights into evolution of bilaterian karyotype and development.</title>
        <authorList>
            <person name="Wang S."/>
            <person name="Zhang J."/>
            <person name="Jiao W."/>
            <person name="Li J."/>
            <person name="Xun X."/>
            <person name="Sun Y."/>
            <person name="Guo X."/>
            <person name="Huan P."/>
            <person name="Dong B."/>
            <person name="Zhang L."/>
            <person name="Hu X."/>
            <person name="Sun X."/>
            <person name="Wang J."/>
            <person name="Zhao C."/>
            <person name="Wang Y."/>
            <person name="Wang D."/>
            <person name="Huang X."/>
            <person name="Wang R."/>
            <person name="Lv J."/>
            <person name="Li Y."/>
            <person name="Zhang Z."/>
            <person name="Liu B."/>
            <person name="Lu W."/>
            <person name="Hui Y."/>
            <person name="Liang J."/>
            <person name="Zhou Z."/>
            <person name="Hou R."/>
            <person name="Li X."/>
            <person name="Liu Y."/>
            <person name="Li H."/>
            <person name="Ning X."/>
            <person name="Lin Y."/>
            <person name="Zhao L."/>
            <person name="Xing Q."/>
            <person name="Dou J."/>
            <person name="Li Y."/>
            <person name="Mao J."/>
            <person name="Guo H."/>
            <person name="Dou H."/>
            <person name="Li T."/>
            <person name="Mu C."/>
            <person name="Jiang W."/>
            <person name="Fu Q."/>
            <person name="Fu X."/>
            <person name="Miao Y."/>
            <person name="Liu J."/>
            <person name="Yu Q."/>
            <person name="Li R."/>
            <person name="Liao H."/>
            <person name="Li X."/>
            <person name="Kong Y."/>
            <person name="Jiang Z."/>
            <person name="Chourrout D."/>
            <person name="Li R."/>
            <person name="Bao Z."/>
        </authorList>
    </citation>
    <scope>NUCLEOTIDE SEQUENCE [LARGE SCALE GENOMIC DNA]</scope>
    <source>
        <strain evidence="3 4">PY_sf001</strain>
    </source>
</reference>
<dbReference type="InterPro" id="IPR000421">
    <property type="entry name" value="FA58C"/>
</dbReference>
<dbReference type="InterPro" id="IPR001304">
    <property type="entry name" value="C-type_lectin-like"/>
</dbReference>
<dbReference type="Pfam" id="PF00754">
    <property type="entry name" value="F5_F8_type_C"/>
    <property type="match status" value="1"/>
</dbReference>
<dbReference type="InterPro" id="IPR016186">
    <property type="entry name" value="C-type_lectin-like/link_sf"/>
</dbReference>
<dbReference type="OrthoDB" id="6162374at2759"/>
<dbReference type="InterPro" id="IPR008979">
    <property type="entry name" value="Galactose-bd-like_sf"/>
</dbReference>
<dbReference type="Gene3D" id="2.60.120.260">
    <property type="entry name" value="Galactose-binding domain-like"/>
    <property type="match status" value="1"/>
</dbReference>